<reference evidence="2 3" key="1">
    <citation type="submission" date="2019-04" db="EMBL/GenBank/DDBJ databases">
        <title>Lysinibacillus genome sequencing.</title>
        <authorList>
            <person name="Dunlap C."/>
        </authorList>
    </citation>
    <scope>NUCLEOTIDE SEQUENCE [LARGE SCALE GENOMIC DNA]</scope>
    <source>
        <strain evidence="2 3">CCTCC AB 2010389</strain>
    </source>
</reference>
<dbReference type="InterPro" id="IPR038692">
    <property type="entry name" value="Cthe_2751_sf"/>
</dbReference>
<proteinExistence type="predicted"/>
<dbReference type="Pfam" id="PF16804">
    <property type="entry name" value="DUF5071"/>
    <property type="match status" value="1"/>
</dbReference>
<name>A0A4U2Z862_9BACI</name>
<keyword evidence="3" id="KW-1185">Reference proteome</keyword>
<comment type="caution">
    <text evidence="2">The sequence shown here is derived from an EMBL/GenBank/DDBJ whole genome shotgun (WGS) entry which is preliminary data.</text>
</comment>
<evidence type="ECO:0000313" key="3">
    <source>
        <dbReference type="Proteomes" id="UP000308744"/>
    </source>
</evidence>
<accession>A0A4U2Z862</accession>
<dbReference type="EMBL" id="SZPU01000021">
    <property type="protein sequence ID" value="TKI70477.1"/>
    <property type="molecule type" value="Genomic_DNA"/>
</dbReference>
<dbReference type="InterPro" id="IPR031837">
    <property type="entry name" value="DUF5071"/>
</dbReference>
<protein>
    <submittedName>
        <fullName evidence="2">DUF5071 domain-containing protein</fullName>
    </submittedName>
</protein>
<evidence type="ECO:0000259" key="1">
    <source>
        <dbReference type="Pfam" id="PF16804"/>
    </source>
</evidence>
<feature type="domain" description="DUF5071" evidence="1">
    <location>
        <begin position="71"/>
        <end position="160"/>
    </location>
</feature>
<evidence type="ECO:0000313" key="2">
    <source>
        <dbReference type="EMBL" id="TKI70477.1"/>
    </source>
</evidence>
<gene>
    <name evidence="2" type="ORF">FC756_07445</name>
</gene>
<dbReference type="Gene3D" id="1.25.40.750">
    <property type="entry name" value="Domain of unknown function DUF5071"/>
    <property type="match status" value="1"/>
</dbReference>
<dbReference type="AlphaFoldDB" id="A0A4U2Z862"/>
<dbReference type="Proteomes" id="UP000308744">
    <property type="component" value="Unassembled WGS sequence"/>
</dbReference>
<sequence>MVFMNVEDDLVIYYSYKLNWHLPKEIQHDAKEFLSQISKEQLPLIFPKYAKECWENAVEVVVSVGYPKNELALPKLYELFMDLNWPGASKALAYLKEIEHSENVKQLENACAKAVEEKDIEWLYFLYRVSEDLNINQNDFKNSSLYNHMKKVYENEEGTDPDK</sequence>
<organism evidence="2 3">
    <name type="scientific">Lysinibacillus mangiferihumi</name>
    <dbReference type="NCBI Taxonomy" id="1130819"/>
    <lineage>
        <taxon>Bacteria</taxon>
        <taxon>Bacillati</taxon>
        <taxon>Bacillota</taxon>
        <taxon>Bacilli</taxon>
        <taxon>Bacillales</taxon>
        <taxon>Bacillaceae</taxon>
        <taxon>Lysinibacillus</taxon>
    </lineage>
</organism>